<keyword evidence="16" id="KW-0675">Receptor</keyword>
<evidence type="ECO:0000256" key="2">
    <source>
        <dbReference type="ARBA" id="ARBA00022448"/>
    </source>
</evidence>
<dbReference type="GO" id="GO:0009279">
    <property type="term" value="C:cell outer membrane"/>
    <property type="evidence" value="ECO:0007669"/>
    <property type="project" value="UniProtKB-SubCell"/>
</dbReference>
<evidence type="ECO:0000256" key="3">
    <source>
        <dbReference type="ARBA" id="ARBA00022452"/>
    </source>
</evidence>
<dbReference type="Pfam" id="PF00593">
    <property type="entry name" value="TonB_dep_Rec_b-barrel"/>
    <property type="match status" value="1"/>
</dbReference>
<comment type="similarity">
    <text evidence="11 12">Belongs to the TonB-dependent receptor family.</text>
</comment>
<evidence type="ECO:0000256" key="6">
    <source>
        <dbReference type="ARBA" id="ARBA00023004"/>
    </source>
</evidence>
<evidence type="ECO:0000256" key="5">
    <source>
        <dbReference type="ARBA" id="ARBA00022692"/>
    </source>
</evidence>
<dbReference type="InterPro" id="IPR000531">
    <property type="entry name" value="Beta-barrel_TonB"/>
</dbReference>
<feature type="domain" description="TonB-dependent receptor plug" evidence="15">
    <location>
        <begin position="55"/>
        <end position="164"/>
    </location>
</feature>
<dbReference type="PANTHER" id="PTHR32552">
    <property type="entry name" value="FERRICHROME IRON RECEPTOR-RELATED"/>
    <property type="match status" value="1"/>
</dbReference>
<dbReference type="AlphaFoldDB" id="A0A0A7PFT7"/>
<keyword evidence="5 11" id="KW-0812">Transmembrane</keyword>
<evidence type="ECO:0000256" key="9">
    <source>
        <dbReference type="ARBA" id="ARBA00023136"/>
    </source>
</evidence>
<feature type="signal peptide" evidence="13">
    <location>
        <begin position="1"/>
        <end position="25"/>
    </location>
</feature>
<keyword evidence="17" id="KW-1185">Reference proteome</keyword>
<evidence type="ECO:0000256" key="10">
    <source>
        <dbReference type="ARBA" id="ARBA00023237"/>
    </source>
</evidence>
<evidence type="ECO:0000256" key="7">
    <source>
        <dbReference type="ARBA" id="ARBA00023065"/>
    </source>
</evidence>
<keyword evidence="13" id="KW-0732">Signal</keyword>
<dbReference type="STRING" id="1515612.SKP52_09625"/>
<dbReference type="PROSITE" id="PS52016">
    <property type="entry name" value="TONB_DEPENDENT_REC_3"/>
    <property type="match status" value="1"/>
</dbReference>
<dbReference type="InterPro" id="IPR036942">
    <property type="entry name" value="Beta-barrel_TonB_sf"/>
</dbReference>
<evidence type="ECO:0000313" key="17">
    <source>
        <dbReference type="Proteomes" id="UP000030907"/>
    </source>
</evidence>
<dbReference type="KEGG" id="sphk:SKP52_09625"/>
<reference evidence="16 17" key="1">
    <citation type="journal article" date="2015" name="Int. J. Syst. Evol. Microbiol.">
        <title>Description of Sphingopyxis fribergensis sp. nov. - a soil bacterium with the ability to degrade styrene and phenylacetic acid.</title>
        <authorList>
            <person name="Oelschlagel M."/>
            <person name="Ruckert C."/>
            <person name="Kalinowski J."/>
            <person name="Schmidt G."/>
            <person name="Schlomann M."/>
            <person name="Tischler D."/>
        </authorList>
    </citation>
    <scope>NUCLEOTIDE SEQUENCE [LARGE SCALE GENOMIC DNA]</scope>
    <source>
        <strain evidence="16 17">Kp5.2</strain>
    </source>
</reference>
<dbReference type="EMBL" id="CP009122">
    <property type="protein sequence ID" value="AJA08834.1"/>
    <property type="molecule type" value="Genomic_DNA"/>
</dbReference>
<dbReference type="PANTHER" id="PTHR32552:SF81">
    <property type="entry name" value="TONB-DEPENDENT OUTER MEMBRANE RECEPTOR"/>
    <property type="match status" value="1"/>
</dbReference>
<keyword evidence="4" id="KW-0410">Iron transport</keyword>
<evidence type="ECO:0000256" key="8">
    <source>
        <dbReference type="ARBA" id="ARBA00023077"/>
    </source>
</evidence>
<keyword evidence="7" id="KW-0406">Ion transport</keyword>
<dbReference type="Proteomes" id="UP000030907">
    <property type="component" value="Chromosome"/>
</dbReference>
<feature type="chain" id="PRO_5002032063" evidence="13">
    <location>
        <begin position="26"/>
        <end position="868"/>
    </location>
</feature>
<evidence type="ECO:0000259" key="14">
    <source>
        <dbReference type="Pfam" id="PF00593"/>
    </source>
</evidence>
<comment type="subcellular location">
    <subcellularLocation>
        <location evidence="1 11">Cell outer membrane</location>
        <topology evidence="1 11">Multi-pass membrane protein</topology>
    </subcellularLocation>
</comment>
<gene>
    <name evidence="16" type="ORF">SKP52_09625</name>
</gene>
<dbReference type="GO" id="GO:0006826">
    <property type="term" value="P:iron ion transport"/>
    <property type="evidence" value="ECO:0007669"/>
    <property type="project" value="UniProtKB-KW"/>
</dbReference>
<organism evidence="16 17">
    <name type="scientific">Sphingopyxis fribergensis</name>
    <dbReference type="NCBI Taxonomy" id="1515612"/>
    <lineage>
        <taxon>Bacteria</taxon>
        <taxon>Pseudomonadati</taxon>
        <taxon>Pseudomonadota</taxon>
        <taxon>Alphaproteobacteria</taxon>
        <taxon>Sphingomonadales</taxon>
        <taxon>Sphingomonadaceae</taxon>
        <taxon>Sphingopyxis</taxon>
    </lineage>
</organism>
<keyword evidence="6" id="KW-0408">Iron</keyword>
<evidence type="ECO:0000256" key="12">
    <source>
        <dbReference type="RuleBase" id="RU003357"/>
    </source>
</evidence>
<proteinExistence type="inferred from homology"/>
<dbReference type="SUPFAM" id="SSF56935">
    <property type="entry name" value="Porins"/>
    <property type="match status" value="1"/>
</dbReference>
<name>A0A0A7PFT7_9SPHN</name>
<keyword evidence="9 11" id="KW-0472">Membrane</keyword>
<keyword evidence="8 12" id="KW-0798">TonB box</keyword>
<dbReference type="CDD" id="cd01347">
    <property type="entry name" value="ligand_gated_channel"/>
    <property type="match status" value="1"/>
</dbReference>
<keyword evidence="3 11" id="KW-1134">Transmembrane beta strand</keyword>
<keyword evidence="10 11" id="KW-0998">Cell outer membrane</keyword>
<dbReference type="HOGENOM" id="CLU_008287_15_0_5"/>
<evidence type="ECO:0000256" key="13">
    <source>
        <dbReference type="SAM" id="SignalP"/>
    </source>
</evidence>
<dbReference type="InterPro" id="IPR012910">
    <property type="entry name" value="Plug_dom"/>
</dbReference>
<evidence type="ECO:0000259" key="15">
    <source>
        <dbReference type="Pfam" id="PF07715"/>
    </source>
</evidence>
<accession>A0A0A7PFT7</accession>
<dbReference type="InterPro" id="IPR039426">
    <property type="entry name" value="TonB-dep_rcpt-like"/>
</dbReference>
<evidence type="ECO:0000313" key="16">
    <source>
        <dbReference type="EMBL" id="AJA08834.1"/>
    </source>
</evidence>
<evidence type="ECO:0000256" key="4">
    <source>
        <dbReference type="ARBA" id="ARBA00022496"/>
    </source>
</evidence>
<evidence type="ECO:0000256" key="11">
    <source>
        <dbReference type="PROSITE-ProRule" id="PRU01360"/>
    </source>
</evidence>
<feature type="domain" description="TonB-dependent receptor-like beta-barrel" evidence="14">
    <location>
        <begin position="500"/>
        <end position="832"/>
    </location>
</feature>
<dbReference type="RefSeq" id="WP_228383880.1">
    <property type="nucleotide sequence ID" value="NZ_CP009122.1"/>
</dbReference>
<dbReference type="Gene3D" id="2.40.170.20">
    <property type="entry name" value="TonB-dependent receptor, beta-barrel domain"/>
    <property type="match status" value="2"/>
</dbReference>
<protein>
    <submittedName>
        <fullName evidence="16">TonB-dependent receptor</fullName>
    </submittedName>
</protein>
<dbReference type="Pfam" id="PF07715">
    <property type="entry name" value="Plug"/>
    <property type="match status" value="1"/>
</dbReference>
<keyword evidence="2 11" id="KW-0813">Transport</keyword>
<evidence type="ECO:0000256" key="1">
    <source>
        <dbReference type="ARBA" id="ARBA00004571"/>
    </source>
</evidence>
<sequence length="868" mass="93555">MTKKAILASCLSTTMLFGWQVAAHAQDAPVETATEAESGGIQEIVVTAQKREQNLQDVPAAVSAIGGDALEARGINETSDLMGAVPSLQISTPYGKTQPNFSLRGISVANEFSASTASPVGVYVDEVYQSFRASHGGQLYDIDRVEVLRGPQGTLYGRNTTGGAISFFTKKPGLAGDEGYFTLGYANYNTKTIEGGFDKTIIPDVLGIRVAGTVAKGGGWQYNPAQDRKVGTTDSIAGRASLRWKPTETLDINLKVYAAKDNPWGANAYAIGQLDGGRDAVGYSRFDPLQNGGSALGKNDVSADEGGKRLSSSKGVALNIAFELNDNFTLTSITGYDTGKYSTSPNDCDGSPNDLCSIRFNSSSQNFNQDLRLSYSDDNIDFVGGLYYGRDKIKTRNEPDFFGLLRPILLGAGVPGSSSNVAVATPDSIRVLPMFAVDPTLTPADANFCAPYTGPGTNPNGFLDARSLIALLTDIQLNNSGGGGFGGALSAACRAAGAPSFEPILGKQQFDIVRPSKAIYGDLTWKATERLTVAVGLRYTMDKVKFQNGSTIIYSLDGSTPVANLIPYAFPYNASLPRMNLSEKANRLTGRANISYEFADDIMGYIQYSRGYRSGSYNGLAYQGTNQVYYIQPEKVNAYEGGLKTRFLDRRVQLNLAGFYYDYSNQQTTQVVGATTFTRSANGRVWGGEAELTIAPMDGLQLNAAFGYLNSKYKGNVVDPNDPATQFTRNVNGNPFPNAPKTTFNAGFDWDIFAKGESKLTLRGDASYMGKYYFDAFGDYGLDPCDRAGAPGAVRPAGVAFTCGNPGYWLLNSRLTYQANDNLSVSAWVKNLTNKYYYTYGLNIDVFGLDYLNRGTPRTYGVEATFKF</sequence>